<evidence type="ECO:0000259" key="3">
    <source>
        <dbReference type="Pfam" id="PF07992"/>
    </source>
</evidence>
<comment type="caution">
    <text evidence="4">The sequence shown here is derived from an EMBL/GenBank/DDBJ whole genome shotgun (WGS) entry which is preliminary data.</text>
</comment>
<dbReference type="PRINTS" id="PR00469">
    <property type="entry name" value="PNDRDTASEII"/>
</dbReference>
<proteinExistence type="predicted"/>
<dbReference type="InterPro" id="IPR050097">
    <property type="entry name" value="Ferredoxin-NADP_redctase_2"/>
</dbReference>
<accession>A0ABV6RVY0</accession>
<dbReference type="InterPro" id="IPR036188">
    <property type="entry name" value="FAD/NAD-bd_sf"/>
</dbReference>
<keyword evidence="1" id="KW-0285">Flavoprotein</keyword>
<sequence length="315" mass="32772">MQPEYDAIIVGGGAAGLSAALMLGRSRRRVVVVDSGLPRNRAAAHLHGYLGSDGIEPAELLARGRREVTGCGVKLLDGRVTDIDGTVGAFTAALEDGAALTGRRVVIATGLIDVLPDVPGLVELWGQRVFHCPYCHGWELRDRSLAVLALDPWAGHGAVMLTPLSADLTLFGDISLAPHDERAFAARGGRIVRQQITAIEPSPAGGVLVRLVDGSVHERDGVFVTPRPLPNDQLLRALGCAVTSSSVYQGFDFVEAGPTGETSVPGVYAVGNSVDISAQLIQAAAAGAKAGQHIATDLLHDEIEALFLASGSDAS</sequence>
<name>A0ABV6RVY0_9GAMM</name>
<dbReference type="PANTHER" id="PTHR48105">
    <property type="entry name" value="THIOREDOXIN REDUCTASE 1-RELATED-RELATED"/>
    <property type="match status" value="1"/>
</dbReference>
<dbReference type="Gene3D" id="3.50.50.60">
    <property type="entry name" value="FAD/NAD(P)-binding domain"/>
    <property type="match status" value="2"/>
</dbReference>
<dbReference type="Proteomes" id="UP001589896">
    <property type="component" value="Unassembled WGS sequence"/>
</dbReference>
<dbReference type="RefSeq" id="WP_386673485.1">
    <property type="nucleotide sequence ID" value="NZ_JBHLTG010000007.1"/>
</dbReference>
<dbReference type="InterPro" id="IPR023753">
    <property type="entry name" value="FAD/NAD-binding_dom"/>
</dbReference>
<dbReference type="EMBL" id="JBHLTG010000007">
    <property type="protein sequence ID" value="MFC0681138.1"/>
    <property type="molecule type" value="Genomic_DNA"/>
</dbReference>
<keyword evidence="5" id="KW-1185">Reference proteome</keyword>
<feature type="domain" description="FAD/NAD(P)-binding" evidence="3">
    <location>
        <begin position="5"/>
        <end position="144"/>
    </location>
</feature>
<keyword evidence="2" id="KW-0560">Oxidoreductase</keyword>
<dbReference type="SUPFAM" id="SSF51905">
    <property type="entry name" value="FAD/NAD(P)-binding domain"/>
    <property type="match status" value="1"/>
</dbReference>
<evidence type="ECO:0000256" key="2">
    <source>
        <dbReference type="ARBA" id="ARBA00023002"/>
    </source>
</evidence>
<evidence type="ECO:0000313" key="4">
    <source>
        <dbReference type="EMBL" id="MFC0681138.1"/>
    </source>
</evidence>
<dbReference type="Pfam" id="PF07992">
    <property type="entry name" value="Pyr_redox_2"/>
    <property type="match status" value="1"/>
</dbReference>
<protein>
    <submittedName>
        <fullName evidence="4">NAD(P)/FAD-dependent oxidoreductase</fullName>
    </submittedName>
</protein>
<evidence type="ECO:0000313" key="5">
    <source>
        <dbReference type="Proteomes" id="UP001589896"/>
    </source>
</evidence>
<dbReference type="PRINTS" id="PR00368">
    <property type="entry name" value="FADPNR"/>
</dbReference>
<organism evidence="4 5">
    <name type="scientific">Lysobacter korlensis</name>
    <dbReference type="NCBI Taxonomy" id="553636"/>
    <lineage>
        <taxon>Bacteria</taxon>
        <taxon>Pseudomonadati</taxon>
        <taxon>Pseudomonadota</taxon>
        <taxon>Gammaproteobacteria</taxon>
        <taxon>Lysobacterales</taxon>
        <taxon>Lysobacteraceae</taxon>
        <taxon>Lysobacter</taxon>
    </lineage>
</organism>
<reference evidence="4 5" key="1">
    <citation type="submission" date="2024-09" db="EMBL/GenBank/DDBJ databases">
        <authorList>
            <person name="Sun Q."/>
            <person name="Mori K."/>
        </authorList>
    </citation>
    <scope>NUCLEOTIDE SEQUENCE [LARGE SCALE GENOMIC DNA]</scope>
    <source>
        <strain evidence="4 5">KCTC 23076</strain>
    </source>
</reference>
<evidence type="ECO:0000256" key="1">
    <source>
        <dbReference type="ARBA" id="ARBA00022630"/>
    </source>
</evidence>
<gene>
    <name evidence="4" type="ORF">ACFFGH_25195</name>
</gene>